<dbReference type="AlphaFoldDB" id="A0A3N1KYY6"/>
<accession>A0A3N1KYY6</accession>
<sequence>MRKTTFMVLVGAAIVASAGAVYLSVGGRDAPITARAGEIFLPELQRRANDARELVLTRSSGTATFKQQGDRWIYVEKGDFPANGEQIRRVLVELAELRLVESKTRKPDLYPRLQVEDATGNDARSTLMTVKDGQGAVIADVIVGRRRIDRLGGGRDSLYVRRKGSDQAWLAAGNVDVTGDYPRFLVRALVDIKAERIAEVTTIQPDGSRLVIRRDKPADEMVAIDLPEGKAVKEKDKVTKAATALAGLDLDDVRKRGEADIPDNATKAEIRTFDGLLVTVATHETNYRAWSRFTVEAAADASEEVRKEAAALKARLEPYDFEMLGYKTAPFTTKLVDLTGES</sequence>
<name>A0A3N1KYY6_9PROT</name>
<proteinExistence type="predicted"/>
<dbReference type="RefSeq" id="WP_123692262.1">
    <property type="nucleotide sequence ID" value="NZ_AP019700.1"/>
</dbReference>
<feature type="domain" description="DUF4340" evidence="1">
    <location>
        <begin position="72"/>
        <end position="260"/>
    </location>
</feature>
<comment type="caution">
    <text evidence="2">The sequence shown here is derived from an EMBL/GenBank/DDBJ whole genome shotgun (WGS) entry which is preliminary data.</text>
</comment>
<keyword evidence="3" id="KW-1185">Reference proteome</keyword>
<evidence type="ECO:0000313" key="2">
    <source>
        <dbReference type="EMBL" id="ROP84377.1"/>
    </source>
</evidence>
<reference evidence="2 3" key="1">
    <citation type="submission" date="2018-11" db="EMBL/GenBank/DDBJ databases">
        <title>Genomic Encyclopedia of Type Strains, Phase IV (KMG-IV): sequencing the most valuable type-strain genomes for metagenomic binning, comparative biology and taxonomic classification.</title>
        <authorList>
            <person name="Goeker M."/>
        </authorList>
    </citation>
    <scope>NUCLEOTIDE SEQUENCE [LARGE SCALE GENOMIC DNA]</scope>
    <source>
        <strain evidence="2 3">DSM 5900</strain>
    </source>
</reference>
<dbReference type="Proteomes" id="UP000278222">
    <property type="component" value="Unassembled WGS sequence"/>
</dbReference>
<evidence type="ECO:0000259" key="1">
    <source>
        <dbReference type="Pfam" id="PF14238"/>
    </source>
</evidence>
<dbReference type="EMBL" id="RJKX01000015">
    <property type="protein sequence ID" value="ROP84377.1"/>
    <property type="molecule type" value="Genomic_DNA"/>
</dbReference>
<dbReference type="Pfam" id="PF14238">
    <property type="entry name" value="DUF4340"/>
    <property type="match status" value="1"/>
</dbReference>
<protein>
    <submittedName>
        <fullName evidence="2">Uncharacterized protein DUF4340</fullName>
    </submittedName>
</protein>
<organism evidence="2 3">
    <name type="scientific">Stella humosa</name>
    <dbReference type="NCBI Taxonomy" id="94"/>
    <lineage>
        <taxon>Bacteria</taxon>
        <taxon>Pseudomonadati</taxon>
        <taxon>Pseudomonadota</taxon>
        <taxon>Alphaproteobacteria</taxon>
        <taxon>Rhodospirillales</taxon>
        <taxon>Stellaceae</taxon>
        <taxon>Stella</taxon>
    </lineage>
</organism>
<dbReference type="InterPro" id="IPR025641">
    <property type="entry name" value="DUF4340"/>
</dbReference>
<evidence type="ECO:0000313" key="3">
    <source>
        <dbReference type="Proteomes" id="UP000278222"/>
    </source>
</evidence>
<dbReference type="OrthoDB" id="7359157at2"/>
<gene>
    <name evidence="2" type="ORF">EDC65_3728</name>
</gene>